<keyword evidence="4" id="KW-1185">Reference proteome</keyword>
<protein>
    <submittedName>
        <fullName evidence="3">Uncharacterized protein</fullName>
    </submittedName>
</protein>
<feature type="compositionally biased region" description="Acidic residues" evidence="2">
    <location>
        <begin position="252"/>
        <end position="262"/>
    </location>
</feature>
<name>A0ABC8KTH3_ERUVS</name>
<proteinExistence type="predicted"/>
<feature type="coiled-coil region" evidence="1">
    <location>
        <begin position="162"/>
        <end position="196"/>
    </location>
</feature>
<sequence length="665" mass="74602">MTTTRRRDGKQQVSGEILDILLSFYLLGGDDELKLIDCKRLPQHTGLNLVDVLAAEYHPELKVQSEMEVGDDKPEGWGVWDDEIEDMKVKYMIGLIETGHTFKKSDWGGGDAKEVLYNHVEYLRSQEAAKKRKRGVENGKRIIGGQPVMKQKRLSTYFKKPRLEDDDRIKELTDRVERLEKLVEILTKKIRRRKRSGFTPRKDDDDSRRAEGFIGGSPAFDVGEGSAPDLVVEDLGAQARSVKDESSRDEVPMDDMPIEVEPMDEKYLEAEAEESESAGAVETRSANQGDDGLGTEPGDVDEADVEGESKDSESSGAVDSTSPPNEDAVEEENAVEEEVDGSGLSEPEDEDSVVEEADSCEFSEEEEEAECSESSDRVDDDAVEEEGDCSESSGLSDVVMPLKEGDGVPRQWVGEGMKGYRGATLYRATTSNSFYVTDEEVRENISFVFDAELGANERVTCLSDSSSCERSEKHKLEESEGNLAALLLAKAPFKLTEIVPAMEDPDFVFFEQVLMSNPKVLHLGAGKYDLDNEFFLDLATPQKWVSSKHIEVLVDFISQRHHDLLAERRAMFVAPWFMDRLASKARAFNAATYKDRSLRPFDAVIRIMGPIGKMLPYLVRKLAATEVEESEIEDLTDELVDYFRKRFAIDVYKEWIVPLYMGAMN</sequence>
<evidence type="ECO:0000313" key="4">
    <source>
        <dbReference type="Proteomes" id="UP001642260"/>
    </source>
</evidence>
<feature type="compositionally biased region" description="Acidic residues" evidence="2">
    <location>
        <begin position="327"/>
        <end position="389"/>
    </location>
</feature>
<gene>
    <name evidence="3" type="ORF">ERUC_LOCUS24815</name>
</gene>
<dbReference type="EMBL" id="CAKOAT010258488">
    <property type="protein sequence ID" value="CAH8359059.1"/>
    <property type="molecule type" value="Genomic_DNA"/>
</dbReference>
<evidence type="ECO:0000313" key="3">
    <source>
        <dbReference type="EMBL" id="CAH8359059.1"/>
    </source>
</evidence>
<evidence type="ECO:0000256" key="2">
    <source>
        <dbReference type="SAM" id="MobiDB-lite"/>
    </source>
</evidence>
<feature type="compositionally biased region" description="Basic and acidic residues" evidence="2">
    <location>
        <begin position="200"/>
        <end position="211"/>
    </location>
</feature>
<reference evidence="3 4" key="1">
    <citation type="submission" date="2022-03" db="EMBL/GenBank/DDBJ databases">
        <authorList>
            <person name="Macdonald S."/>
            <person name="Ahmed S."/>
            <person name="Newling K."/>
        </authorList>
    </citation>
    <scope>NUCLEOTIDE SEQUENCE [LARGE SCALE GENOMIC DNA]</scope>
</reference>
<feature type="region of interest" description="Disordered" evidence="2">
    <location>
        <begin position="196"/>
        <end position="226"/>
    </location>
</feature>
<keyword evidence="1" id="KW-0175">Coiled coil</keyword>
<dbReference type="PANTHER" id="PTHR48449">
    <property type="entry name" value="DUF1985 DOMAIN-CONTAINING PROTEIN"/>
    <property type="match status" value="1"/>
</dbReference>
<evidence type="ECO:0000256" key="1">
    <source>
        <dbReference type="SAM" id="Coils"/>
    </source>
</evidence>
<dbReference type="AlphaFoldDB" id="A0ABC8KTH3"/>
<feature type="compositionally biased region" description="Polar residues" evidence="2">
    <location>
        <begin position="314"/>
        <end position="324"/>
    </location>
</feature>
<organism evidence="3 4">
    <name type="scientific">Eruca vesicaria subsp. sativa</name>
    <name type="common">Garden rocket</name>
    <name type="synonym">Eruca sativa</name>
    <dbReference type="NCBI Taxonomy" id="29727"/>
    <lineage>
        <taxon>Eukaryota</taxon>
        <taxon>Viridiplantae</taxon>
        <taxon>Streptophyta</taxon>
        <taxon>Embryophyta</taxon>
        <taxon>Tracheophyta</taxon>
        <taxon>Spermatophyta</taxon>
        <taxon>Magnoliopsida</taxon>
        <taxon>eudicotyledons</taxon>
        <taxon>Gunneridae</taxon>
        <taxon>Pentapetalae</taxon>
        <taxon>rosids</taxon>
        <taxon>malvids</taxon>
        <taxon>Brassicales</taxon>
        <taxon>Brassicaceae</taxon>
        <taxon>Brassiceae</taxon>
        <taxon>Eruca</taxon>
    </lineage>
</organism>
<feature type="compositionally biased region" description="Basic and acidic residues" evidence="2">
    <location>
        <begin position="241"/>
        <end position="251"/>
    </location>
</feature>
<dbReference type="PANTHER" id="PTHR48449:SF1">
    <property type="entry name" value="DUF1985 DOMAIN-CONTAINING PROTEIN"/>
    <property type="match status" value="1"/>
</dbReference>
<accession>A0ABC8KTH3</accession>
<feature type="region of interest" description="Disordered" evidence="2">
    <location>
        <begin position="238"/>
        <end position="403"/>
    </location>
</feature>
<comment type="caution">
    <text evidence="3">The sequence shown here is derived from an EMBL/GenBank/DDBJ whole genome shotgun (WGS) entry which is preliminary data.</text>
</comment>
<dbReference type="Proteomes" id="UP001642260">
    <property type="component" value="Unassembled WGS sequence"/>
</dbReference>